<dbReference type="SUPFAM" id="SSF52374">
    <property type="entry name" value="Nucleotidylyl transferase"/>
    <property type="match status" value="1"/>
</dbReference>
<dbReference type="InterPro" id="IPR033911">
    <property type="entry name" value="MetRS_core"/>
</dbReference>
<feature type="domain" description="Methionyl/Leucyl tRNA synthetase" evidence="9">
    <location>
        <begin position="156"/>
        <end position="371"/>
    </location>
</feature>
<evidence type="ECO:0000259" key="9">
    <source>
        <dbReference type="Pfam" id="PF09334"/>
    </source>
</evidence>
<dbReference type="PANTHER" id="PTHR43326:SF1">
    <property type="entry name" value="METHIONINE--TRNA LIGASE, MITOCHONDRIAL"/>
    <property type="match status" value="1"/>
</dbReference>
<evidence type="ECO:0000256" key="1">
    <source>
        <dbReference type="ARBA" id="ARBA00003314"/>
    </source>
</evidence>
<evidence type="ECO:0000256" key="8">
    <source>
        <dbReference type="RuleBase" id="RU363039"/>
    </source>
</evidence>
<comment type="function">
    <text evidence="1 7">Is required not only for elongation of protein synthesis but also for the initiation of all mRNA translation through initiator tRNA(fMet) aminoacylation.</text>
</comment>
<comment type="caution">
    <text evidence="7">Lacks conserved residue(s) required for the propagation of feature annotation.</text>
</comment>
<dbReference type="Gene3D" id="3.40.50.620">
    <property type="entry name" value="HUPs"/>
    <property type="match status" value="1"/>
</dbReference>
<keyword evidence="7" id="KW-0963">Cytoplasm</keyword>
<feature type="binding site" evidence="7">
    <location>
        <position position="151"/>
    </location>
    <ligand>
        <name>Zn(2+)</name>
        <dbReference type="ChEBI" id="CHEBI:29105"/>
    </ligand>
</feature>
<feature type="binding site" evidence="7">
    <location>
        <position position="154"/>
    </location>
    <ligand>
        <name>Zn(2+)</name>
        <dbReference type="ChEBI" id="CHEBI:29105"/>
    </ligand>
</feature>
<dbReference type="PRINTS" id="PR01041">
    <property type="entry name" value="TRNASYNTHMET"/>
</dbReference>
<dbReference type="Pfam" id="PF09334">
    <property type="entry name" value="tRNA-synt_1g"/>
    <property type="match status" value="2"/>
</dbReference>
<comment type="similarity">
    <text evidence="8">Belongs to the class-I aminoacyl-tRNA synthetase family.</text>
</comment>
<keyword evidence="12" id="KW-1185">Reference proteome</keyword>
<sequence>MSVNDTSKSTSAITTPLYYVNDVPHIGSAYTTIAADVVARFERLRGKSVLLITGTDEHGQKIQRTAETNGLAPQAHCDKIADTFNTLWQKLNIKPDRFIRTTNSRHQAIVKEFFQRVWEKGDIYLGQQKGWYCVACEEFKEERDLLEGHRCPLHPNKEAEWRDEQNYFFRLSKYQSQLEELYQKQPDFIQPESRRNEVLNFVSQGLQDFSISRVNLDWGFPVPVDPSHTIYVWFDALVGYITALLDPDMEPTLENALSKWWPINMHLIGKDILRFHTVYWPAMLMSAGLPLPGRVFGHGFLTKDGRKISKTLGNTVDPVDLVNRYSADAIRYYFLKEIEFGQDGDFNETRFINTLNADLANDLGNLLNRTLNMFKKYCNNEVPNCSGEDIPADNQLKAIGSVLGDKVTQAYESLAFSQASEAIFTLIRACNKFIDEQAPWKLYKQGQQQAVEQVLYAVLESVRLAAYLLSPIIPNISNDIYQQLGFSIDFNNKSLTDVTEPFVTHSAWGTLTPRQKLGEAKPVFARLEQPQAVSS</sequence>
<comment type="subunit">
    <text evidence="7">Monomer.</text>
</comment>
<dbReference type="CDD" id="cd00814">
    <property type="entry name" value="MetRS_core"/>
    <property type="match status" value="1"/>
</dbReference>
<evidence type="ECO:0000256" key="7">
    <source>
        <dbReference type="HAMAP-Rule" id="MF_01228"/>
    </source>
</evidence>
<dbReference type="SUPFAM" id="SSF47323">
    <property type="entry name" value="Anticodon-binding domain of a subclass of class I aminoacyl-tRNA synthetases"/>
    <property type="match status" value="1"/>
</dbReference>
<dbReference type="InterPro" id="IPR009080">
    <property type="entry name" value="tRNAsynth_Ia_anticodon-bd"/>
</dbReference>
<evidence type="ECO:0000256" key="4">
    <source>
        <dbReference type="ARBA" id="ARBA00022840"/>
    </source>
</evidence>
<dbReference type="InterPro" id="IPR014729">
    <property type="entry name" value="Rossmann-like_a/b/a_fold"/>
</dbReference>
<evidence type="ECO:0000256" key="5">
    <source>
        <dbReference type="ARBA" id="ARBA00022917"/>
    </source>
</evidence>
<comment type="catalytic activity">
    <reaction evidence="7">
        <text>tRNA(Met) + L-methionine + ATP = L-methionyl-tRNA(Met) + AMP + diphosphate</text>
        <dbReference type="Rhea" id="RHEA:13481"/>
        <dbReference type="Rhea" id="RHEA-COMP:9667"/>
        <dbReference type="Rhea" id="RHEA-COMP:9698"/>
        <dbReference type="ChEBI" id="CHEBI:30616"/>
        <dbReference type="ChEBI" id="CHEBI:33019"/>
        <dbReference type="ChEBI" id="CHEBI:57844"/>
        <dbReference type="ChEBI" id="CHEBI:78442"/>
        <dbReference type="ChEBI" id="CHEBI:78530"/>
        <dbReference type="ChEBI" id="CHEBI:456215"/>
        <dbReference type="EC" id="6.1.1.10"/>
    </reaction>
</comment>
<dbReference type="InterPro" id="IPR023457">
    <property type="entry name" value="Met-tRNA_synth_2"/>
</dbReference>
<feature type="short sequence motif" description="'KMSKS' region" evidence="7">
    <location>
        <begin position="307"/>
        <end position="311"/>
    </location>
</feature>
<evidence type="ECO:0000256" key="2">
    <source>
        <dbReference type="ARBA" id="ARBA00022598"/>
    </source>
</evidence>
<keyword evidence="6 7" id="KW-0030">Aminoacyl-tRNA synthetase</keyword>
<feature type="short sequence motif" description="'HIGH' region" evidence="7">
    <location>
        <begin position="18"/>
        <end position="28"/>
    </location>
</feature>
<evidence type="ECO:0000256" key="6">
    <source>
        <dbReference type="ARBA" id="ARBA00023146"/>
    </source>
</evidence>
<name>A0ABV0JMC8_9CYAN</name>
<organism evidence="11 12">
    <name type="scientific">Funiculus sociatus GB2-A5</name>
    <dbReference type="NCBI Taxonomy" id="2933946"/>
    <lineage>
        <taxon>Bacteria</taxon>
        <taxon>Bacillati</taxon>
        <taxon>Cyanobacteriota</taxon>
        <taxon>Cyanophyceae</taxon>
        <taxon>Coleofasciculales</taxon>
        <taxon>Coleofasciculaceae</taxon>
        <taxon>Funiculus</taxon>
    </lineage>
</organism>
<dbReference type="Gene3D" id="2.170.220.10">
    <property type="match status" value="1"/>
</dbReference>
<dbReference type="CDD" id="cd07957">
    <property type="entry name" value="Anticodon_Ia_Met"/>
    <property type="match status" value="1"/>
</dbReference>
<comment type="caution">
    <text evidence="11">The sequence shown here is derived from an EMBL/GenBank/DDBJ whole genome shotgun (WGS) entry which is preliminary data.</text>
</comment>
<protein>
    <recommendedName>
        <fullName evidence="7">Methionine--tRNA ligase</fullName>
        <ecNumber evidence="7">6.1.1.10</ecNumber>
    </recommendedName>
    <alternativeName>
        <fullName evidence="7">Methionyl-tRNA synthetase</fullName>
        <shortName evidence="7">MetRS</shortName>
    </alternativeName>
</protein>
<dbReference type="PANTHER" id="PTHR43326">
    <property type="entry name" value="METHIONYL-TRNA SYNTHETASE"/>
    <property type="match status" value="1"/>
</dbReference>
<feature type="binding site" evidence="7">
    <location>
        <position position="133"/>
    </location>
    <ligand>
        <name>Zn(2+)</name>
        <dbReference type="ChEBI" id="CHEBI:29105"/>
    </ligand>
</feature>
<feature type="domain" description="Methionyl/Leucyl tRNA synthetase" evidence="9">
    <location>
        <begin position="13"/>
        <end position="153"/>
    </location>
</feature>
<dbReference type="RefSeq" id="WP_190421546.1">
    <property type="nucleotide sequence ID" value="NZ_JAMPKK010000015.1"/>
</dbReference>
<evidence type="ECO:0000313" key="12">
    <source>
        <dbReference type="Proteomes" id="UP001442494"/>
    </source>
</evidence>
<proteinExistence type="inferred from homology"/>
<evidence type="ECO:0000256" key="3">
    <source>
        <dbReference type="ARBA" id="ARBA00022741"/>
    </source>
</evidence>
<dbReference type="NCBIfam" id="TIGR00398">
    <property type="entry name" value="metG"/>
    <property type="match status" value="1"/>
</dbReference>
<gene>
    <name evidence="7 11" type="primary">metG</name>
    <name evidence="11" type="ORF">NDI37_08880</name>
</gene>
<feature type="domain" description="Methionyl-tRNA synthetase anticodon-binding" evidence="10">
    <location>
        <begin position="405"/>
        <end position="486"/>
    </location>
</feature>
<keyword evidence="2 7" id="KW-0436">Ligase</keyword>
<keyword evidence="5 7" id="KW-0648">Protein biosynthesis</keyword>
<dbReference type="Gene3D" id="1.10.730.10">
    <property type="entry name" value="Isoleucyl-tRNA Synthetase, Domain 1"/>
    <property type="match status" value="1"/>
</dbReference>
<evidence type="ECO:0000259" key="10">
    <source>
        <dbReference type="Pfam" id="PF19303"/>
    </source>
</evidence>
<dbReference type="GO" id="GO:0004825">
    <property type="term" value="F:methionine-tRNA ligase activity"/>
    <property type="evidence" value="ECO:0007669"/>
    <property type="project" value="UniProtKB-EC"/>
</dbReference>
<evidence type="ECO:0000313" key="11">
    <source>
        <dbReference type="EMBL" id="MEP0864581.1"/>
    </source>
</evidence>
<dbReference type="Proteomes" id="UP001442494">
    <property type="component" value="Unassembled WGS sequence"/>
</dbReference>
<dbReference type="HAMAP" id="MF_01228">
    <property type="entry name" value="Met_tRNA_synth_type2"/>
    <property type="match status" value="1"/>
</dbReference>
<dbReference type="EC" id="6.1.1.10" evidence="7"/>
<reference evidence="11 12" key="1">
    <citation type="submission" date="2022-04" db="EMBL/GenBank/DDBJ databases">
        <title>Positive selection, recombination, and allopatry shape intraspecific diversity of widespread and dominant cyanobacteria.</title>
        <authorList>
            <person name="Wei J."/>
            <person name="Shu W."/>
            <person name="Hu C."/>
        </authorList>
    </citation>
    <scope>NUCLEOTIDE SEQUENCE [LARGE SCALE GENOMIC DNA]</scope>
    <source>
        <strain evidence="11 12">GB2-A5</strain>
    </source>
</reference>
<dbReference type="InterPro" id="IPR015413">
    <property type="entry name" value="Methionyl/Leucyl_tRNA_Synth"/>
</dbReference>
<dbReference type="Pfam" id="PF19303">
    <property type="entry name" value="Anticodon_3"/>
    <property type="match status" value="1"/>
</dbReference>
<accession>A0ABV0JMC8</accession>
<dbReference type="InterPro" id="IPR041872">
    <property type="entry name" value="Anticodon_Met"/>
</dbReference>
<dbReference type="NCBIfam" id="NF008900">
    <property type="entry name" value="PRK12267.1"/>
    <property type="match status" value="1"/>
</dbReference>
<dbReference type="InterPro" id="IPR014758">
    <property type="entry name" value="Met-tRNA_synth"/>
</dbReference>
<keyword evidence="4 7" id="KW-0067">ATP-binding</keyword>
<keyword evidence="3 7" id="KW-0547">Nucleotide-binding</keyword>
<comment type="subcellular location">
    <subcellularLocation>
        <location evidence="7">Cytoplasm</location>
    </subcellularLocation>
</comment>
<dbReference type="EMBL" id="JAMPKK010000015">
    <property type="protein sequence ID" value="MEP0864581.1"/>
    <property type="molecule type" value="Genomic_DNA"/>
</dbReference>
<feature type="binding site" evidence="7">
    <location>
        <position position="136"/>
    </location>
    <ligand>
        <name>Zn(2+)</name>
        <dbReference type="ChEBI" id="CHEBI:29105"/>
    </ligand>
</feature>